<dbReference type="AlphaFoldDB" id="A0A1L0B9S2"/>
<dbReference type="PANTHER" id="PTHR19303">
    <property type="entry name" value="TRANSPOSON"/>
    <property type="match status" value="1"/>
</dbReference>
<keyword evidence="1" id="KW-0238">DNA-binding</keyword>
<dbReference type="InterPro" id="IPR009057">
    <property type="entry name" value="Homeodomain-like_sf"/>
</dbReference>
<evidence type="ECO:0000256" key="1">
    <source>
        <dbReference type="ARBA" id="ARBA00023125"/>
    </source>
</evidence>
<dbReference type="Pfam" id="PF03184">
    <property type="entry name" value="DDE_1"/>
    <property type="match status" value="1"/>
</dbReference>
<dbReference type="SMART" id="SM00674">
    <property type="entry name" value="CENPB"/>
    <property type="match status" value="1"/>
</dbReference>
<dbReference type="OrthoDB" id="125347at2759"/>
<gene>
    <name evidence="3" type="ORF">SAMEA4029010_CIC11G00000001110</name>
</gene>
<reference evidence="3 4" key="1">
    <citation type="submission" date="2016-10" db="EMBL/GenBank/DDBJ databases">
        <authorList>
            <person name="de Groot N.N."/>
        </authorList>
    </citation>
    <scope>NUCLEOTIDE SEQUENCE [LARGE SCALE GENOMIC DNA]</scope>
    <source>
        <strain evidence="3 4">CBS 141442</strain>
    </source>
</reference>
<dbReference type="PROSITE" id="PS51253">
    <property type="entry name" value="HTH_CENPB"/>
    <property type="match status" value="1"/>
</dbReference>
<evidence type="ECO:0000313" key="4">
    <source>
        <dbReference type="Proteomes" id="UP000182334"/>
    </source>
</evidence>
<dbReference type="InterPro" id="IPR041188">
    <property type="entry name" value="HTH_ABP1_N"/>
</dbReference>
<evidence type="ECO:0000259" key="2">
    <source>
        <dbReference type="PROSITE" id="PS51253"/>
    </source>
</evidence>
<proteinExistence type="predicted"/>
<dbReference type="PANTHER" id="PTHR19303:SF73">
    <property type="entry name" value="PROTEIN PDC2"/>
    <property type="match status" value="1"/>
</dbReference>
<dbReference type="InterPro" id="IPR006600">
    <property type="entry name" value="HTH_CenpB_DNA-bd_dom"/>
</dbReference>
<organism evidence="3 4">
    <name type="scientific">Sungouiella intermedia</name>
    <dbReference type="NCBI Taxonomy" id="45354"/>
    <lineage>
        <taxon>Eukaryota</taxon>
        <taxon>Fungi</taxon>
        <taxon>Dikarya</taxon>
        <taxon>Ascomycota</taxon>
        <taxon>Saccharomycotina</taxon>
        <taxon>Pichiomycetes</taxon>
        <taxon>Metschnikowiaceae</taxon>
        <taxon>Sungouiella</taxon>
    </lineage>
</organism>
<dbReference type="Proteomes" id="UP000182334">
    <property type="component" value="Chromosome I"/>
</dbReference>
<dbReference type="GO" id="GO:0003677">
    <property type="term" value="F:DNA binding"/>
    <property type="evidence" value="ECO:0007669"/>
    <property type="project" value="UniProtKB-KW"/>
</dbReference>
<dbReference type="InterPro" id="IPR050863">
    <property type="entry name" value="CenT-Element_Derived"/>
</dbReference>
<evidence type="ECO:0000313" key="3">
    <source>
        <dbReference type="EMBL" id="SGZ47112.1"/>
    </source>
</evidence>
<dbReference type="Pfam" id="PF03221">
    <property type="entry name" value="HTH_Tnp_Tc5"/>
    <property type="match status" value="1"/>
</dbReference>
<feature type="domain" description="HTH CENPB-type" evidence="2">
    <location>
        <begin position="64"/>
        <end position="139"/>
    </location>
</feature>
<dbReference type="InterPro" id="IPR004875">
    <property type="entry name" value="DDE_SF_endonuclease_dom"/>
</dbReference>
<dbReference type="STRING" id="45354.A0A1L0B9S2"/>
<sequence>MGYNIKQKIEICLKAEAEPHLTQMDLAHWAMKQYGSSKPPSQTTISRILSSKNDIIGSKEADFLLVRRRKQTNPLLRKILTEWITQAHWEQIPITTPIIQLTAYAIWTRLPTRMKDGNGLFNHKWCNNFVKKLNINLTGTPETIRENLGYKLNKEWKLDEKLELKNYIRDLIAKENYSPRDIFTIDEFSLFYLLPLDQIFDILSIDKGLKQSSSSTENMLTIMLGCNVDGSEKLNPLVVSKHETFDVSDSCHASLKANNIALLTPQALINKVGEVYLITYKSNNNKWITSSMFQDYLLTLDHKLENSTPNRNILILLDNSSSHRMINLEFKHIRLVYLENTSKHKNPFNGSNSAKFDYLPMSFGIVEEFKILYRLQQYLEMINKQRRNIELDQSTLPVLGSSLNLPKIEGANNSEVLSESDYQVPFIKVIEWIRRSWESIRPQIIFRAWKQTYLLSLTQPWPASNPQVVQQAKQSLNPLLESLKVDDSQKSYKKLNEIMDYLNVVIRWEIDDLLGLVNERSKVSLSYASIEEIIGSCVLGQAVDEDESKETKTFPQPDMIQDSWLSPETPGITLPEPKFNANFSSRIPDHSRKTSTSSMPISLAPMSPITYVPQTHPRIPPNMPLSQIGLNSKFRDVPSNEYAGGSPGSMNMNALLMATSMSKHDDKQQSFSPLAPIKQDILPPVLSRVEMNGVQLPERRGRIGDFDDLHSRKRAHYYHPNNQGGQNSPAYFPINSVNVLSLSNELNTDFTRNFNAGFPGNLGNLRQQLNERVSNPSSLDGANDAELINVLNRIIDASDTEGLKLSSFALEELKSNLSKIQHKYGANESPSEL</sequence>
<dbReference type="GO" id="GO:0005634">
    <property type="term" value="C:nucleus"/>
    <property type="evidence" value="ECO:0007669"/>
    <property type="project" value="TreeGrafter"/>
</dbReference>
<dbReference type="Gene3D" id="1.10.10.60">
    <property type="entry name" value="Homeodomain-like"/>
    <property type="match status" value="2"/>
</dbReference>
<dbReference type="Pfam" id="PF18107">
    <property type="entry name" value="HTH_ABP1_N"/>
    <property type="match status" value="1"/>
</dbReference>
<dbReference type="EMBL" id="LT635756">
    <property type="protein sequence ID" value="SGZ47112.1"/>
    <property type="molecule type" value="Genomic_DNA"/>
</dbReference>
<accession>A0A1L0B9S2</accession>
<name>A0A1L0B9S2_9ASCO</name>
<protein>
    <submittedName>
        <fullName evidence="3">CIC11C00000001110</fullName>
    </submittedName>
</protein>
<keyword evidence="4" id="KW-1185">Reference proteome</keyword>
<dbReference type="SUPFAM" id="SSF46689">
    <property type="entry name" value="Homeodomain-like"/>
    <property type="match status" value="1"/>
</dbReference>